<reference evidence="2" key="1">
    <citation type="journal article" date="2013" name="Stand. Genomic Sci.">
        <title>Complete genome sequence of Coriobacterium glomerans type strain (PW2(T)) from the midgut of Pyrrhocoris apterus L. (red soldier bug).</title>
        <authorList>
            <person name="Stackebrandt E."/>
            <person name="Zeytun A."/>
            <person name="Lapidus A."/>
            <person name="Nolan M."/>
            <person name="Lucas S."/>
            <person name="Hammon N."/>
            <person name="Deshpande S."/>
            <person name="Cheng J.F."/>
            <person name="Tapia R."/>
            <person name="Goodwin L.A."/>
            <person name="Pitluck S."/>
            <person name="Liolios K."/>
            <person name="Pagani I."/>
            <person name="Ivanova N."/>
            <person name="Mavromatis K."/>
            <person name="Mikhailova N."/>
            <person name="Huntemann M."/>
            <person name="Pati A."/>
            <person name="Chen A."/>
            <person name="Palaniappan K."/>
            <person name="Chang Y.J."/>
            <person name="Land M."/>
            <person name="Hauser L."/>
            <person name="Rohde M."/>
            <person name="Pukall R."/>
            <person name="Goker M."/>
            <person name="Detter J.C."/>
            <person name="Woyke T."/>
            <person name="Bristow J."/>
            <person name="Eisen J.A."/>
            <person name="Markowitz V."/>
            <person name="Hugenholtz P."/>
            <person name="Kyrpides N.C."/>
            <person name="Klenk H.P."/>
        </authorList>
    </citation>
    <scope>NUCLEOTIDE SEQUENCE</scope>
    <source>
        <strain evidence="2">ATCC 49209 / DSM 20642 / JCM 10262 / PW2</strain>
    </source>
</reference>
<keyword evidence="2" id="KW-1185">Reference proteome</keyword>
<evidence type="ECO:0000313" key="1">
    <source>
        <dbReference type="EMBL" id="AEB06416.1"/>
    </source>
</evidence>
<dbReference type="Proteomes" id="UP000006851">
    <property type="component" value="Chromosome"/>
</dbReference>
<organism evidence="1 2">
    <name type="scientific">Coriobacterium glomerans (strain ATCC 49209 / DSM 20642 / JCM 10262 / PW2)</name>
    <dbReference type="NCBI Taxonomy" id="700015"/>
    <lineage>
        <taxon>Bacteria</taxon>
        <taxon>Bacillati</taxon>
        <taxon>Actinomycetota</taxon>
        <taxon>Coriobacteriia</taxon>
        <taxon>Coriobacteriales</taxon>
        <taxon>Coriobacteriaceae</taxon>
        <taxon>Coriobacterium</taxon>
    </lineage>
</organism>
<proteinExistence type="predicted"/>
<protein>
    <submittedName>
        <fullName evidence="1">Uncharacterized protein</fullName>
    </submittedName>
</protein>
<dbReference type="KEGG" id="cgo:Corgl_0294"/>
<evidence type="ECO:0000313" key="2">
    <source>
        <dbReference type="Proteomes" id="UP000006851"/>
    </source>
</evidence>
<gene>
    <name evidence="1" type="ordered locus">Corgl_0294</name>
</gene>
<dbReference type="STRING" id="700015.Corgl_0294"/>
<dbReference type="EMBL" id="CP002628">
    <property type="protein sequence ID" value="AEB06416.1"/>
    <property type="molecule type" value="Genomic_DNA"/>
</dbReference>
<name>F2NA22_CORGP</name>
<dbReference type="HOGENOM" id="CLU_2600094_0_0_11"/>
<dbReference type="AlphaFoldDB" id="F2NA22"/>
<sequence>MVAPNSGSAAHQVIIQTSSAPNSEVDIVADLLDESANVVKRISKNRCNSFQKKIVLTLQSATVDIFDGLGGARDDGLPE</sequence>
<accession>F2NA22</accession>